<protein>
    <recommendedName>
        <fullName evidence="2">Relaxase</fullName>
    </recommendedName>
</protein>
<reference evidence="1" key="1">
    <citation type="journal article" date="2014" name="Genome Announc.">
        <title>Draft Genome Sequences of a Phylogenetically Diverse Suite of Pseudomonas syringae Strains from Multiple Source Populations.</title>
        <authorList>
            <person name="Baltrus D.A."/>
            <person name="Yourstone S."/>
            <person name="Lind A."/>
            <person name="Guilbaud C."/>
            <person name="Sands D.C."/>
            <person name="Jones C.D."/>
            <person name="Morris C.E."/>
            <person name="Dangl J.L."/>
        </authorList>
    </citation>
    <scope>NUCLEOTIDE SEQUENCE</scope>
    <source>
        <strain evidence="1">USA007</strain>
    </source>
</reference>
<evidence type="ECO:0008006" key="2">
    <source>
        <dbReference type="Google" id="ProtNLM"/>
    </source>
</evidence>
<evidence type="ECO:0000313" key="1">
    <source>
        <dbReference type="EMBL" id="XCN77633.1"/>
    </source>
</evidence>
<sequence length="98" mass="11494">MSEQELKNTRARLSYRLAGGMSDSEHTAKNTLTIRQNRVADAKKMKEYFRGSEVDYFKFFKDVLKRVKRELKDYSKAFYIKHPHFMRNPDPPTSGSAT</sequence>
<dbReference type="AlphaFoldDB" id="A0AAU8M8D6"/>
<dbReference type="EMBL" id="CP159278">
    <property type="protein sequence ID" value="XCN77633.1"/>
    <property type="molecule type" value="Genomic_DNA"/>
</dbReference>
<accession>A0AAU8M8D6</accession>
<reference evidence="1" key="2">
    <citation type="submission" date="2024-07" db="EMBL/GenBank/DDBJ databases">
        <title>A complete genome sequence for Pseudomonas syringae USA007.</title>
        <authorList>
            <person name="Baltrus D.A."/>
        </authorList>
    </citation>
    <scope>NUCLEOTIDE SEQUENCE</scope>
    <source>
        <strain evidence="1">USA007</strain>
    </source>
</reference>
<dbReference type="RefSeq" id="WP_200868060.1">
    <property type="nucleotide sequence ID" value="NZ_CP159278.1"/>
</dbReference>
<name>A0AAU8M8D6_PSESX</name>
<organism evidence="1">
    <name type="scientific">Pseudomonas syringae USA007</name>
    <dbReference type="NCBI Taxonomy" id="1357288"/>
    <lineage>
        <taxon>Bacteria</taxon>
        <taxon>Pseudomonadati</taxon>
        <taxon>Pseudomonadota</taxon>
        <taxon>Gammaproteobacteria</taxon>
        <taxon>Pseudomonadales</taxon>
        <taxon>Pseudomonadaceae</taxon>
        <taxon>Pseudomonas</taxon>
        <taxon>Pseudomonas syringae</taxon>
    </lineage>
</organism>
<gene>
    <name evidence="1" type="ORF">N027_24875</name>
</gene>
<proteinExistence type="predicted"/>